<accession>A0ABV9QTH8</accession>
<dbReference type="EMBL" id="JBHSHD010000006">
    <property type="protein sequence ID" value="MFC4820132.1"/>
    <property type="molecule type" value="Genomic_DNA"/>
</dbReference>
<proteinExistence type="predicted"/>
<dbReference type="Gene3D" id="1.25.40.10">
    <property type="entry name" value="Tetratricopeptide repeat domain"/>
    <property type="match status" value="1"/>
</dbReference>
<dbReference type="SMART" id="SM00862">
    <property type="entry name" value="Trans_reg_C"/>
    <property type="match status" value="1"/>
</dbReference>
<sequence>MATPLFRFGAFRLDPQARELFENGRRIDLPLSTVDCLIHLIRHRDRPIGRDELAAAVWGRVDVSEVSLSHAIMRLRRALGDDGNAQRYIRTVPRLGYRWVLPLDDDGPAPAESATPPGEAGDAAAPQPEPVPHAPPRSVRRRPFVVAAVAAALALGASALWLARAPSPPDAAAPATNSALVLPVAIDAGEESAWLRLGLMDLLAMQLRRGGLATTPSETVVALLREHGAGSDALPAAWRVQSAARFAHAAWTLQLKATGAERTLEIETHADDALKAARAAADELLIKLGRTPPNDDLGDAALAAATLRQRVNAAVLSGQLDVARRVIEQAPPPLQASPEIALGRARVALFSGDYAACRAQAQQLLDRLPADAPADLRARTLNTLAAAAMRQGRLDVAEPEFAEAARLQDGTGPDVLAAAHMGLANVAAGRGQLERAAADYGRARTLYEIGNDPLGVATVDLNLAINAMQRVRPADALPMLRSVRERLERYAATEALGATEIVMVEAQLLLLDHDGALATSGHFADAAATAGNPRQRWQYTFARAAALAGAGRLDAADALLAGLRDGSDAQADALARALGDSLSALFALPRGVPARAAELAAAAMTPELEARNREQYAQAGLLRVRALQQAGQLDAAAAGIARLQAWNAAAPDAGPSVLLALAEAEQAAAAGDLDAALRRYAQAMADAAARAIPEEMVRVGLSYVRQLVAAHRLDEAVSVNGRIAPWADRDMRAAWSEALVYSALGREAAATAALERARRLAGERSVSDVVASRR</sequence>
<feature type="DNA-binding region" description="OmpR/PhoB-type" evidence="2">
    <location>
        <begin position="3"/>
        <end position="101"/>
    </location>
</feature>
<organism evidence="5 6">
    <name type="scientific">Dokdonella ginsengisoli</name>
    <dbReference type="NCBI Taxonomy" id="363846"/>
    <lineage>
        <taxon>Bacteria</taxon>
        <taxon>Pseudomonadati</taxon>
        <taxon>Pseudomonadota</taxon>
        <taxon>Gammaproteobacteria</taxon>
        <taxon>Lysobacterales</taxon>
        <taxon>Rhodanobacteraceae</taxon>
        <taxon>Dokdonella</taxon>
    </lineage>
</organism>
<keyword evidence="6" id="KW-1185">Reference proteome</keyword>
<reference evidence="6" key="1">
    <citation type="journal article" date="2019" name="Int. J. Syst. Evol. Microbiol.">
        <title>The Global Catalogue of Microorganisms (GCM) 10K type strain sequencing project: providing services to taxonomists for standard genome sequencing and annotation.</title>
        <authorList>
            <consortium name="The Broad Institute Genomics Platform"/>
            <consortium name="The Broad Institute Genome Sequencing Center for Infectious Disease"/>
            <person name="Wu L."/>
            <person name="Ma J."/>
        </authorList>
    </citation>
    <scope>NUCLEOTIDE SEQUENCE [LARGE SCALE GENOMIC DNA]</scope>
    <source>
        <strain evidence="6">CCUG 30340</strain>
    </source>
</reference>
<evidence type="ECO:0000256" key="2">
    <source>
        <dbReference type="PROSITE-ProRule" id="PRU01091"/>
    </source>
</evidence>
<dbReference type="Proteomes" id="UP001595886">
    <property type="component" value="Unassembled WGS sequence"/>
</dbReference>
<dbReference type="CDD" id="cd00383">
    <property type="entry name" value="trans_reg_C"/>
    <property type="match status" value="1"/>
</dbReference>
<gene>
    <name evidence="5" type="ORF">ACFO6Q_07345</name>
</gene>
<name>A0ABV9QTH8_9GAMM</name>
<evidence type="ECO:0000256" key="3">
    <source>
        <dbReference type="SAM" id="MobiDB-lite"/>
    </source>
</evidence>
<evidence type="ECO:0000313" key="6">
    <source>
        <dbReference type="Proteomes" id="UP001595886"/>
    </source>
</evidence>
<dbReference type="InterPro" id="IPR036388">
    <property type="entry name" value="WH-like_DNA-bd_sf"/>
</dbReference>
<dbReference type="SUPFAM" id="SSF46894">
    <property type="entry name" value="C-terminal effector domain of the bipartite response regulators"/>
    <property type="match status" value="1"/>
</dbReference>
<dbReference type="SUPFAM" id="SSF48452">
    <property type="entry name" value="TPR-like"/>
    <property type="match status" value="1"/>
</dbReference>
<evidence type="ECO:0000313" key="5">
    <source>
        <dbReference type="EMBL" id="MFC4820132.1"/>
    </source>
</evidence>
<dbReference type="InterPro" id="IPR001867">
    <property type="entry name" value="OmpR/PhoB-type_DNA-bd"/>
</dbReference>
<dbReference type="PROSITE" id="PS51755">
    <property type="entry name" value="OMPR_PHOB"/>
    <property type="match status" value="1"/>
</dbReference>
<dbReference type="InterPro" id="IPR011990">
    <property type="entry name" value="TPR-like_helical_dom_sf"/>
</dbReference>
<feature type="domain" description="OmpR/PhoB-type" evidence="4">
    <location>
        <begin position="3"/>
        <end position="101"/>
    </location>
</feature>
<protein>
    <submittedName>
        <fullName evidence="5">Winged helix-turn-helix domain-containing protein</fullName>
    </submittedName>
</protein>
<feature type="region of interest" description="Disordered" evidence="3">
    <location>
        <begin position="106"/>
        <end position="137"/>
    </location>
</feature>
<keyword evidence="1 2" id="KW-0238">DNA-binding</keyword>
<comment type="caution">
    <text evidence="5">The sequence shown here is derived from an EMBL/GenBank/DDBJ whole genome shotgun (WGS) entry which is preliminary data.</text>
</comment>
<dbReference type="InterPro" id="IPR016032">
    <property type="entry name" value="Sig_transdc_resp-reg_C-effctor"/>
</dbReference>
<evidence type="ECO:0000259" key="4">
    <source>
        <dbReference type="PROSITE" id="PS51755"/>
    </source>
</evidence>
<dbReference type="Pfam" id="PF00486">
    <property type="entry name" value="Trans_reg_C"/>
    <property type="match status" value="1"/>
</dbReference>
<dbReference type="RefSeq" id="WP_380019960.1">
    <property type="nucleotide sequence ID" value="NZ_JBHSHD010000006.1"/>
</dbReference>
<evidence type="ECO:0000256" key="1">
    <source>
        <dbReference type="ARBA" id="ARBA00023125"/>
    </source>
</evidence>
<dbReference type="Gene3D" id="1.10.10.10">
    <property type="entry name" value="Winged helix-like DNA-binding domain superfamily/Winged helix DNA-binding domain"/>
    <property type="match status" value="1"/>
</dbReference>